<dbReference type="Pfam" id="PF04126">
    <property type="entry name" value="Cyclophil_like"/>
    <property type="match status" value="1"/>
</dbReference>
<dbReference type="OrthoDB" id="7061637at2"/>
<accession>A0A0D6JIX8</accession>
<name>A0A0D6JIX8_9HYPH</name>
<evidence type="ECO:0000313" key="4">
    <source>
        <dbReference type="Proteomes" id="UP000033187"/>
    </source>
</evidence>
<feature type="domain" description="Cyclophilin TM1367-like" evidence="2">
    <location>
        <begin position="27"/>
        <end position="144"/>
    </location>
</feature>
<dbReference type="KEGG" id="fil:BN1229_v1_2878"/>
<organism evidence="3 4">
    <name type="scientific">Candidatus Filomicrobium marinum</name>
    <dbReference type="NCBI Taxonomy" id="1608628"/>
    <lineage>
        <taxon>Bacteria</taxon>
        <taxon>Pseudomonadati</taxon>
        <taxon>Pseudomonadota</taxon>
        <taxon>Alphaproteobacteria</taxon>
        <taxon>Hyphomicrobiales</taxon>
        <taxon>Hyphomicrobiaceae</taxon>
        <taxon>Filomicrobium</taxon>
    </lineage>
</organism>
<feature type="region of interest" description="Disordered" evidence="1">
    <location>
        <begin position="1"/>
        <end position="22"/>
    </location>
</feature>
<sequence length="149" mass="16590">MPTNFLRSRDKPPRPQPKPTSRAPRIIEITAGKAKLRAQLLDTPGADRIWAALPLFSTAERWGDSLHFEIPVRSGRERNARLNGEHGYIYFWSHEERLLIPFGQTPISRSGEIRLPSPCNVLARAIDDTSVLQSVTPGEKVTIKAAANG</sequence>
<dbReference type="RefSeq" id="WP_052743946.1">
    <property type="nucleotide sequence ID" value="NZ_LN829118.1"/>
</dbReference>
<dbReference type="Proteomes" id="UP000033187">
    <property type="component" value="Chromosome 1"/>
</dbReference>
<dbReference type="Gene3D" id="2.40.100.20">
    <property type="match status" value="1"/>
</dbReference>
<keyword evidence="4" id="KW-1185">Reference proteome</keyword>
<dbReference type="SUPFAM" id="SSF50891">
    <property type="entry name" value="Cyclophilin-like"/>
    <property type="match status" value="1"/>
</dbReference>
<protein>
    <recommendedName>
        <fullName evidence="2">Cyclophilin TM1367-like domain-containing protein</fullName>
    </recommendedName>
</protein>
<evidence type="ECO:0000313" key="3">
    <source>
        <dbReference type="EMBL" id="CPR21412.1"/>
    </source>
</evidence>
<proteinExistence type="predicted"/>
<dbReference type="InterPro" id="IPR029000">
    <property type="entry name" value="Cyclophilin-like_dom_sf"/>
</dbReference>
<evidence type="ECO:0000259" key="2">
    <source>
        <dbReference type="Pfam" id="PF04126"/>
    </source>
</evidence>
<reference evidence="4" key="1">
    <citation type="submission" date="2015-02" db="EMBL/GenBank/DDBJ databases">
        <authorList>
            <person name="Chooi Y.-H."/>
        </authorList>
    </citation>
    <scope>NUCLEOTIDE SEQUENCE [LARGE SCALE GENOMIC DNA]</scope>
    <source>
        <strain evidence="4">strain Y</strain>
    </source>
</reference>
<dbReference type="InterPro" id="IPR025658">
    <property type="entry name" value="Cyclophilin_TM1367"/>
</dbReference>
<dbReference type="AlphaFoldDB" id="A0A0D6JIX8"/>
<evidence type="ECO:0000256" key="1">
    <source>
        <dbReference type="SAM" id="MobiDB-lite"/>
    </source>
</evidence>
<dbReference type="KEGG" id="fiy:BN1229_v1_3038"/>
<gene>
    <name evidence="3" type="ORF">YBN1229_v1_3038</name>
</gene>
<dbReference type="EMBL" id="LN829119">
    <property type="protein sequence ID" value="CPR21412.1"/>
    <property type="molecule type" value="Genomic_DNA"/>
</dbReference>